<dbReference type="EMBL" id="KI660020">
    <property type="protein sequence ID" value="ETN78192.1"/>
    <property type="molecule type" value="Genomic_DNA"/>
</dbReference>
<protein>
    <submittedName>
        <fullName evidence="1">Uncharacterized protein</fullName>
    </submittedName>
</protein>
<sequence>MEPEKSDYKTKRCLKFSGSYGEFLRWTMERIKAIPFENVRHQLTMTRNENKNKNFIEGQIFSMTKYNK</sequence>
<evidence type="ECO:0000313" key="2">
    <source>
        <dbReference type="Proteomes" id="UP000053676"/>
    </source>
</evidence>
<dbReference type="AlphaFoldDB" id="W2TAZ9"/>
<proteinExistence type="predicted"/>
<keyword evidence="2" id="KW-1185">Reference proteome</keyword>
<reference evidence="2" key="1">
    <citation type="journal article" date="2014" name="Nat. Genet.">
        <title>Genome of the human hookworm Necator americanus.</title>
        <authorList>
            <person name="Tang Y.T."/>
            <person name="Gao X."/>
            <person name="Rosa B.A."/>
            <person name="Abubucker S."/>
            <person name="Hallsworth-Pepin K."/>
            <person name="Martin J."/>
            <person name="Tyagi R."/>
            <person name="Heizer E."/>
            <person name="Zhang X."/>
            <person name="Bhonagiri-Palsikar V."/>
            <person name="Minx P."/>
            <person name="Warren W.C."/>
            <person name="Wang Q."/>
            <person name="Zhan B."/>
            <person name="Hotez P.J."/>
            <person name="Sternberg P.W."/>
            <person name="Dougall A."/>
            <person name="Gaze S.T."/>
            <person name="Mulvenna J."/>
            <person name="Sotillo J."/>
            <person name="Ranganathan S."/>
            <person name="Rabelo E.M."/>
            <person name="Wilson R.K."/>
            <person name="Felgner P.L."/>
            <person name="Bethony J."/>
            <person name="Hawdon J.M."/>
            <person name="Gasser R.B."/>
            <person name="Loukas A."/>
            <person name="Mitreva M."/>
        </authorList>
    </citation>
    <scope>NUCLEOTIDE SEQUENCE [LARGE SCALE GENOMIC DNA]</scope>
</reference>
<name>W2TAZ9_NECAM</name>
<gene>
    <name evidence="1" type="ORF">NECAME_10513</name>
</gene>
<accession>W2TAZ9</accession>
<dbReference type="Proteomes" id="UP000053676">
    <property type="component" value="Unassembled WGS sequence"/>
</dbReference>
<evidence type="ECO:0000313" key="1">
    <source>
        <dbReference type="EMBL" id="ETN78192.1"/>
    </source>
</evidence>
<dbReference type="KEGG" id="nai:NECAME_10513"/>
<organism evidence="1 2">
    <name type="scientific">Necator americanus</name>
    <name type="common">Human hookworm</name>
    <dbReference type="NCBI Taxonomy" id="51031"/>
    <lineage>
        <taxon>Eukaryota</taxon>
        <taxon>Metazoa</taxon>
        <taxon>Ecdysozoa</taxon>
        <taxon>Nematoda</taxon>
        <taxon>Chromadorea</taxon>
        <taxon>Rhabditida</taxon>
        <taxon>Rhabditina</taxon>
        <taxon>Rhabditomorpha</taxon>
        <taxon>Strongyloidea</taxon>
        <taxon>Ancylostomatidae</taxon>
        <taxon>Bunostominae</taxon>
        <taxon>Necator</taxon>
    </lineage>
</organism>